<dbReference type="GO" id="GO:0008235">
    <property type="term" value="F:metalloexopeptidase activity"/>
    <property type="evidence" value="ECO:0007669"/>
    <property type="project" value="InterPro"/>
</dbReference>
<evidence type="ECO:0000313" key="17">
    <source>
        <dbReference type="Proteomes" id="UP000005426"/>
    </source>
</evidence>
<feature type="domain" description="Peptidase M28" evidence="15">
    <location>
        <begin position="172"/>
        <end position="353"/>
    </location>
</feature>
<feature type="signal peptide" evidence="14">
    <location>
        <begin position="1"/>
        <end position="20"/>
    </location>
</feature>
<comment type="similarity">
    <text evidence="13">Belongs to the peptidase M28 family. M28E subfamily.</text>
</comment>
<evidence type="ECO:0000256" key="2">
    <source>
        <dbReference type="ARBA" id="ARBA00011245"/>
    </source>
</evidence>
<keyword evidence="17" id="KW-1185">Reference proteome</keyword>
<evidence type="ECO:0000259" key="15">
    <source>
        <dbReference type="Pfam" id="PF04389"/>
    </source>
</evidence>
<protein>
    <recommendedName>
        <fullName evidence="14">Peptide hydrolase</fullName>
        <ecNumber evidence="14">3.4.-.-</ecNumber>
    </recommendedName>
</protein>
<dbReference type="OMA" id="QPFSEFH"/>
<keyword evidence="4 14" id="KW-0645">Protease</keyword>
<evidence type="ECO:0000256" key="3">
    <source>
        <dbReference type="ARBA" id="ARBA00022438"/>
    </source>
</evidence>
<keyword evidence="11" id="KW-0325">Glycoprotein</keyword>
<evidence type="ECO:0000256" key="11">
    <source>
        <dbReference type="ARBA" id="ARBA00023180"/>
    </source>
</evidence>
<keyword evidence="7 14" id="KW-0378">Hydrolase</keyword>
<evidence type="ECO:0000256" key="13">
    <source>
        <dbReference type="ARBA" id="ARBA00043962"/>
    </source>
</evidence>
<evidence type="ECO:0000256" key="5">
    <source>
        <dbReference type="ARBA" id="ARBA00022723"/>
    </source>
</evidence>
<dbReference type="Pfam" id="PF04389">
    <property type="entry name" value="Peptidase_M28"/>
    <property type="match status" value="1"/>
</dbReference>
<dbReference type="Gene3D" id="3.40.630.10">
    <property type="entry name" value="Zn peptidases"/>
    <property type="match status" value="1"/>
</dbReference>
<evidence type="ECO:0000256" key="9">
    <source>
        <dbReference type="ARBA" id="ARBA00023145"/>
    </source>
</evidence>
<evidence type="ECO:0000256" key="10">
    <source>
        <dbReference type="ARBA" id="ARBA00023157"/>
    </source>
</evidence>
<comment type="subunit">
    <text evidence="2">Monomer.</text>
</comment>
<keyword evidence="8 14" id="KW-0862">Zinc</keyword>
<dbReference type="OrthoDB" id="2214at2759"/>
<keyword evidence="3" id="KW-0031">Aminopeptidase</keyword>
<proteinExistence type="inferred from homology"/>
<sequence>MKFLHTFILTAFMLMALVSGQFSKEDKTNHVIAGEPARYLIALSPEIQRWVTEEEKWELRLSGHKFMDITGAQDSDSAVVNTQSPWDIPVRFPSKCVMQEQVKELAGNLSKDAMRENLHKLNGFYNRYYKSDYGRQSSQWVLEKVRDIIKEAGADGAVTVAPFTHPWPQISTIARIQGRTNDTIIIGAHQDSLTITPYDTSKLPAAGPGDDGSGAVTIMEVFRTLLIAKDVAGGLMQNTVEFHWYSAESVGLLGSQAIFRSYRQEGRKVKAMIQQDMVGYIHGALNAGSKPESLAVVRDVTHFDLNAFIKTVIDEYCDIPWIDSKCSFACSAHHAAAQAGYPSAFVTDFKDPAFDRKDEHVETRHLLKYISYDHMLQHAKMSLGLVYELAHFKFSNVTS</sequence>
<evidence type="ECO:0000256" key="8">
    <source>
        <dbReference type="ARBA" id="ARBA00022833"/>
    </source>
</evidence>
<feature type="chain" id="PRO_5005133265" description="Peptide hydrolase" evidence="14">
    <location>
        <begin position="21"/>
        <end position="399"/>
    </location>
</feature>
<keyword evidence="10" id="KW-1015">Disulfide bond</keyword>
<organism evidence="16 17">
    <name type="scientific">Hypocrea atroviridis (strain ATCC 20476 / IMI 206040)</name>
    <name type="common">Trichoderma atroviride</name>
    <dbReference type="NCBI Taxonomy" id="452589"/>
    <lineage>
        <taxon>Eukaryota</taxon>
        <taxon>Fungi</taxon>
        <taxon>Dikarya</taxon>
        <taxon>Ascomycota</taxon>
        <taxon>Pezizomycotina</taxon>
        <taxon>Sordariomycetes</taxon>
        <taxon>Hypocreomycetidae</taxon>
        <taxon>Hypocreales</taxon>
        <taxon>Hypocreaceae</taxon>
        <taxon>Trichoderma</taxon>
    </lineage>
</organism>
<reference evidence="16 17" key="1">
    <citation type="journal article" date="2011" name="Genome Biol.">
        <title>Comparative genome sequence analysis underscores mycoparasitism as the ancestral life style of Trichoderma.</title>
        <authorList>
            <person name="Kubicek C.P."/>
            <person name="Herrera-Estrella A."/>
            <person name="Seidl-Seiboth V."/>
            <person name="Martinez D.A."/>
            <person name="Druzhinina I.S."/>
            <person name="Thon M."/>
            <person name="Zeilinger S."/>
            <person name="Casas-Flores S."/>
            <person name="Horwitz B.A."/>
            <person name="Mukherjee P.K."/>
            <person name="Mukherjee M."/>
            <person name="Kredics L."/>
            <person name="Alcaraz L.D."/>
            <person name="Aerts A."/>
            <person name="Antal Z."/>
            <person name="Atanasova L."/>
            <person name="Cervantes-Badillo M.G."/>
            <person name="Challacombe J."/>
            <person name="Chertkov O."/>
            <person name="McCluskey K."/>
            <person name="Coulpier F."/>
            <person name="Deshpande N."/>
            <person name="von Doehren H."/>
            <person name="Ebbole D.J."/>
            <person name="Esquivel-Naranjo E.U."/>
            <person name="Fekete E."/>
            <person name="Flipphi M."/>
            <person name="Glaser F."/>
            <person name="Gomez-Rodriguez E.Y."/>
            <person name="Gruber S."/>
            <person name="Han C."/>
            <person name="Henrissat B."/>
            <person name="Hermosa R."/>
            <person name="Hernandez-Onate M."/>
            <person name="Karaffa L."/>
            <person name="Kosti I."/>
            <person name="Le Crom S."/>
            <person name="Lindquist E."/>
            <person name="Lucas S."/>
            <person name="Luebeck M."/>
            <person name="Luebeck P.S."/>
            <person name="Margeot A."/>
            <person name="Metz B."/>
            <person name="Misra M."/>
            <person name="Nevalainen H."/>
            <person name="Omann M."/>
            <person name="Packer N."/>
            <person name="Perrone G."/>
            <person name="Uresti-Rivera E.E."/>
            <person name="Salamov A."/>
            <person name="Schmoll M."/>
            <person name="Seiboth B."/>
            <person name="Shapiro H."/>
            <person name="Sukno S."/>
            <person name="Tamayo-Ramos J.A."/>
            <person name="Tisch D."/>
            <person name="Wiest A."/>
            <person name="Wilkinson H.H."/>
            <person name="Zhang M."/>
            <person name="Coutinho P.M."/>
            <person name="Kenerley C.M."/>
            <person name="Monte E."/>
            <person name="Baker S.E."/>
            <person name="Grigoriev I.V."/>
        </authorList>
    </citation>
    <scope>NUCLEOTIDE SEQUENCE [LARGE SCALE GENOMIC DNA]</scope>
    <source>
        <strain evidence="17">ATCC 20476 / IMI 206040</strain>
    </source>
</reference>
<keyword evidence="9" id="KW-0865">Zymogen</keyword>
<dbReference type="Proteomes" id="UP000005426">
    <property type="component" value="Unassembled WGS sequence"/>
</dbReference>
<evidence type="ECO:0000256" key="6">
    <source>
        <dbReference type="ARBA" id="ARBA00022729"/>
    </source>
</evidence>
<keyword evidence="6 14" id="KW-0732">Signal</keyword>
<evidence type="ECO:0000256" key="12">
    <source>
        <dbReference type="ARBA" id="ARBA00043843"/>
    </source>
</evidence>
<gene>
    <name evidence="16" type="ORF">TRIATDRAFT_304079</name>
</gene>
<dbReference type="eggNOG" id="KOG2195">
    <property type="taxonomic scope" value="Eukaryota"/>
</dbReference>
<accession>G9NHR8</accession>
<comment type="cofactor">
    <cofactor evidence="1">
        <name>Zn(2+)</name>
        <dbReference type="ChEBI" id="CHEBI:29105"/>
    </cofactor>
</comment>
<dbReference type="InterPro" id="IPR045175">
    <property type="entry name" value="M28_fam"/>
</dbReference>
<dbReference type="EC" id="3.4.-.-" evidence="14"/>
<evidence type="ECO:0000256" key="1">
    <source>
        <dbReference type="ARBA" id="ARBA00001947"/>
    </source>
</evidence>
<name>G9NHR8_HYPAI</name>
<comment type="caution">
    <text evidence="16">The sequence shown here is derived from an EMBL/GenBank/DDBJ whole genome shotgun (WGS) entry which is preliminary data.</text>
</comment>
<evidence type="ECO:0000256" key="4">
    <source>
        <dbReference type="ARBA" id="ARBA00022670"/>
    </source>
</evidence>
<dbReference type="HOGENOM" id="CLU_025866_0_0_1"/>
<comment type="function">
    <text evidence="12">Extracellular aminopeptidase that allows assimilation of proteinaceous substrates.</text>
</comment>
<evidence type="ECO:0000256" key="14">
    <source>
        <dbReference type="RuleBase" id="RU361240"/>
    </source>
</evidence>
<dbReference type="PANTHER" id="PTHR12147">
    <property type="entry name" value="METALLOPEPTIDASE M28 FAMILY MEMBER"/>
    <property type="match status" value="1"/>
</dbReference>
<keyword evidence="5 14" id="KW-0479">Metal-binding</keyword>
<dbReference type="EMBL" id="ABDG02000015">
    <property type="protein sequence ID" value="EHK49801.1"/>
    <property type="molecule type" value="Genomic_DNA"/>
</dbReference>
<dbReference type="KEGG" id="tatv:25782550"/>
<dbReference type="GeneID" id="25782550"/>
<dbReference type="STRING" id="452589.G9NHR8"/>
<dbReference type="GO" id="GO:0046872">
    <property type="term" value="F:metal ion binding"/>
    <property type="evidence" value="ECO:0007669"/>
    <property type="project" value="UniProtKB-KW"/>
</dbReference>
<dbReference type="InterPro" id="IPR007484">
    <property type="entry name" value="Peptidase_M28"/>
</dbReference>
<evidence type="ECO:0000256" key="7">
    <source>
        <dbReference type="ARBA" id="ARBA00022801"/>
    </source>
</evidence>
<dbReference type="SUPFAM" id="SSF53187">
    <property type="entry name" value="Zn-dependent exopeptidases"/>
    <property type="match status" value="1"/>
</dbReference>
<evidence type="ECO:0000313" key="16">
    <source>
        <dbReference type="EMBL" id="EHK49801.1"/>
    </source>
</evidence>
<dbReference type="GO" id="GO:0004177">
    <property type="term" value="F:aminopeptidase activity"/>
    <property type="evidence" value="ECO:0007669"/>
    <property type="project" value="UniProtKB-KW"/>
</dbReference>
<dbReference type="PANTHER" id="PTHR12147:SF56">
    <property type="entry name" value="AMINOPEPTIDASE YDR415C-RELATED"/>
    <property type="match status" value="1"/>
</dbReference>
<dbReference type="AlphaFoldDB" id="G9NHR8"/>
<dbReference type="GO" id="GO:0006508">
    <property type="term" value="P:proteolysis"/>
    <property type="evidence" value="ECO:0007669"/>
    <property type="project" value="UniProtKB-KW"/>
</dbReference>